<dbReference type="GO" id="GO:0020037">
    <property type="term" value="F:heme binding"/>
    <property type="evidence" value="ECO:0007669"/>
    <property type="project" value="InterPro"/>
</dbReference>
<evidence type="ECO:0000313" key="1">
    <source>
        <dbReference type="EMBL" id="KAK0494551.1"/>
    </source>
</evidence>
<keyword evidence="2" id="KW-1185">Reference proteome</keyword>
<protein>
    <recommendedName>
        <fullName evidence="3">Cytochrome P450</fullName>
    </recommendedName>
</protein>
<accession>A0AA39Q1T9</accession>
<evidence type="ECO:0000313" key="2">
    <source>
        <dbReference type="Proteomes" id="UP001175228"/>
    </source>
</evidence>
<comment type="caution">
    <text evidence="1">The sequence shown here is derived from an EMBL/GenBank/DDBJ whole genome shotgun (WGS) entry which is preliminary data.</text>
</comment>
<dbReference type="GO" id="GO:0016705">
    <property type="term" value="F:oxidoreductase activity, acting on paired donors, with incorporation or reduction of molecular oxygen"/>
    <property type="evidence" value="ECO:0007669"/>
    <property type="project" value="InterPro"/>
</dbReference>
<reference evidence="1" key="1">
    <citation type="submission" date="2023-06" db="EMBL/GenBank/DDBJ databases">
        <authorList>
            <consortium name="Lawrence Berkeley National Laboratory"/>
            <person name="Ahrendt S."/>
            <person name="Sahu N."/>
            <person name="Indic B."/>
            <person name="Wong-Bajracharya J."/>
            <person name="Merenyi Z."/>
            <person name="Ke H.-M."/>
            <person name="Monk M."/>
            <person name="Kocsube S."/>
            <person name="Drula E."/>
            <person name="Lipzen A."/>
            <person name="Balint B."/>
            <person name="Henrissat B."/>
            <person name="Andreopoulos B."/>
            <person name="Martin F.M."/>
            <person name="Harder C.B."/>
            <person name="Rigling D."/>
            <person name="Ford K.L."/>
            <person name="Foster G.D."/>
            <person name="Pangilinan J."/>
            <person name="Papanicolaou A."/>
            <person name="Barry K."/>
            <person name="LaButti K."/>
            <person name="Viragh M."/>
            <person name="Koriabine M."/>
            <person name="Yan M."/>
            <person name="Riley R."/>
            <person name="Champramary S."/>
            <person name="Plett K.L."/>
            <person name="Tsai I.J."/>
            <person name="Slot J."/>
            <person name="Sipos G."/>
            <person name="Plett J."/>
            <person name="Nagy L.G."/>
            <person name="Grigoriev I.V."/>
        </authorList>
    </citation>
    <scope>NUCLEOTIDE SEQUENCE</scope>
    <source>
        <strain evidence="1">HWK02</strain>
    </source>
</reference>
<name>A0AA39Q1T9_9AGAR</name>
<dbReference type="SUPFAM" id="SSF48264">
    <property type="entry name" value="Cytochrome P450"/>
    <property type="match status" value="1"/>
</dbReference>
<dbReference type="Proteomes" id="UP001175228">
    <property type="component" value="Unassembled WGS sequence"/>
</dbReference>
<dbReference type="GO" id="GO:0004497">
    <property type="term" value="F:monooxygenase activity"/>
    <property type="evidence" value="ECO:0007669"/>
    <property type="project" value="InterPro"/>
</dbReference>
<evidence type="ECO:0008006" key="3">
    <source>
        <dbReference type="Google" id="ProtNLM"/>
    </source>
</evidence>
<dbReference type="EMBL" id="JAUEPU010000020">
    <property type="protein sequence ID" value="KAK0494551.1"/>
    <property type="molecule type" value="Genomic_DNA"/>
</dbReference>
<dbReference type="Gene3D" id="1.10.630.10">
    <property type="entry name" value="Cytochrome P450"/>
    <property type="match status" value="1"/>
</dbReference>
<dbReference type="AlphaFoldDB" id="A0AA39Q1T9"/>
<dbReference type="InterPro" id="IPR036396">
    <property type="entry name" value="Cyt_P450_sf"/>
</dbReference>
<organism evidence="1 2">
    <name type="scientific">Armillaria luteobubalina</name>
    <dbReference type="NCBI Taxonomy" id="153913"/>
    <lineage>
        <taxon>Eukaryota</taxon>
        <taxon>Fungi</taxon>
        <taxon>Dikarya</taxon>
        <taxon>Basidiomycota</taxon>
        <taxon>Agaricomycotina</taxon>
        <taxon>Agaricomycetes</taxon>
        <taxon>Agaricomycetidae</taxon>
        <taxon>Agaricales</taxon>
        <taxon>Marasmiineae</taxon>
        <taxon>Physalacriaceae</taxon>
        <taxon>Armillaria</taxon>
    </lineage>
</organism>
<sequence>MALPGAFFPSSWWNKGADLHWVRCFDMYQTGESVSIIPWLTGEPCTFTSNLDVAQQVVSSSQKTDFNKGMFGTGPLLLWGMNLFAADGDVWHKHRCVMGPAFNNNLYESVWDRTQATYNEILATDQWSTNKQVALPAIQKITFKLALSVIAVCGFGFSVAWDEPELSEDGSMSVQEALQIVTDNNALAFAPGWVKNPPFK</sequence>
<dbReference type="GO" id="GO:0005506">
    <property type="term" value="F:iron ion binding"/>
    <property type="evidence" value="ECO:0007669"/>
    <property type="project" value="InterPro"/>
</dbReference>
<proteinExistence type="predicted"/>
<gene>
    <name evidence="1" type="ORF">EDD18DRAFT_1464193</name>
</gene>